<comment type="subcellular location">
    <subcellularLocation>
        <location evidence="1">Bacterial flagellum</location>
    </subcellularLocation>
</comment>
<evidence type="ECO:0000313" key="9">
    <source>
        <dbReference type="Proteomes" id="UP000239720"/>
    </source>
</evidence>
<reference evidence="7 9" key="2">
    <citation type="journal article" date="2018" name="Syst. Appl. Microbiol.">
        <title>Characterization and high-quality draft genome sequence of Herbivorax saccincola A7, an anaerobic, alkaliphilic, thermophilic, cellulolytic, and xylanolytic bacterium.</title>
        <authorList>
            <person name="Aikawa S."/>
            <person name="Baramee S."/>
            <person name="Sermsathanaswadi J."/>
            <person name="Thianheng P."/>
            <person name="Tachaapaikoon C."/>
            <person name="Shikata A."/>
            <person name="Waeonukul R."/>
            <person name="Pason P."/>
            <person name="Ratanakhanokchai K."/>
            <person name="Kosugi A."/>
        </authorList>
    </citation>
    <scope>NUCLEOTIDE SEQUENCE [LARGE SCALE GENOMIC DNA]</scope>
    <source>
        <strain evidence="7 9">A7</strain>
    </source>
</reference>
<gene>
    <name evidence="6" type="primary">flgL</name>
    <name evidence="7" type="ORF">B9R14_01465</name>
    <name evidence="6" type="ORF">HVS_01425</name>
</gene>
<dbReference type="PANTHER" id="PTHR42792:SF1">
    <property type="entry name" value="FLAGELLAR HOOK-ASSOCIATED PROTEIN 3"/>
    <property type="match status" value="1"/>
</dbReference>
<dbReference type="GO" id="GO:0009424">
    <property type="term" value="C:bacterial-type flagellum hook"/>
    <property type="evidence" value="ECO:0007669"/>
    <property type="project" value="InterPro"/>
</dbReference>
<dbReference type="InterPro" id="IPR046358">
    <property type="entry name" value="Flagellin_C"/>
</dbReference>
<dbReference type="EMBL" id="NEMB01000003">
    <property type="protein sequence ID" value="PQQ65565.1"/>
    <property type="molecule type" value="Genomic_DNA"/>
</dbReference>
<evidence type="ECO:0000313" key="6">
    <source>
        <dbReference type="EMBL" id="AUG56251.1"/>
    </source>
</evidence>
<dbReference type="Pfam" id="PF00700">
    <property type="entry name" value="Flagellin_C"/>
    <property type="match status" value="1"/>
</dbReference>
<reference evidence="6 8" key="1">
    <citation type="submission" date="2017-12" db="EMBL/GenBank/DDBJ databases">
        <title>Complete genome sequence of Herbivorax saccincola GGR1, a novel Cellulosome-producing hydrolytic bacterium in a thermophilic biogas plant, established by Illumina and Nanopore MinION sequencing.</title>
        <authorList>
            <person name="Pechtl A."/>
            <person name="Ruckert C."/>
            <person name="Koeck D.E."/>
            <person name="Maus I."/>
            <person name="Winkler A."/>
            <person name="Kalinowski J."/>
            <person name="Puhler A."/>
            <person name="Schwarz W.W."/>
            <person name="Zverlov V.V."/>
            <person name="Schluter A."/>
            <person name="Liebl W."/>
        </authorList>
    </citation>
    <scope>NUCLEOTIDE SEQUENCE [LARGE SCALE GENOMIC DNA]</scope>
    <source>
        <strain evidence="6">GGR1</strain>
        <strain evidence="8">SR1</strain>
    </source>
</reference>
<dbReference type="OrthoDB" id="9758307at2"/>
<dbReference type="PRINTS" id="PR00207">
    <property type="entry name" value="FLAGELLIN"/>
</dbReference>
<keyword evidence="6" id="KW-0966">Cell projection</keyword>
<dbReference type="Gene3D" id="1.20.1330.10">
    <property type="entry name" value="f41 fragment of flagellin, N-terminal domain"/>
    <property type="match status" value="1"/>
</dbReference>
<sequence length="303" mass="33899">MRVTNRMLINNMINNIGANLRRMEKYQNRLATGKKINVPSDDPVVAARALKLRTDVSRLEQYDRNVKDAMSWMEITESALANITDILHRARVLAVQGANGTQTPDDTQKIAEEVKQLKHQLIQVANSTYSGRYIFSGFKTDQKLLDEDGNFVIDVNNDVEKIVYEVDIGDDIHINLTGGNVFNSGADAAAGSTPTMLELFNNFITALEAGDHSTVGGFIDDIDGHMDNIARVRADVGARYNRLELTENRLSKNIYNFTKLMSENEDIDQAENIMLLKSEENVYRASLAGGARIIQPTLMDFLR</sequence>
<name>A0A2K9EIA6_9FIRM</name>
<dbReference type="InterPro" id="IPR013384">
    <property type="entry name" value="Flagell_FlgL"/>
</dbReference>
<keyword evidence="3" id="KW-0975">Bacterial flagellum</keyword>
<dbReference type="InterPro" id="IPR001029">
    <property type="entry name" value="Flagellin_N"/>
</dbReference>
<proteinExistence type="inferred from homology"/>
<keyword evidence="6" id="KW-0969">Cilium</keyword>
<comment type="similarity">
    <text evidence="2">Belongs to the bacterial flagellin family.</text>
</comment>
<dbReference type="SUPFAM" id="SSF64518">
    <property type="entry name" value="Phase 1 flagellin"/>
    <property type="match status" value="1"/>
</dbReference>
<evidence type="ECO:0000259" key="4">
    <source>
        <dbReference type="Pfam" id="PF00669"/>
    </source>
</evidence>
<evidence type="ECO:0000256" key="1">
    <source>
        <dbReference type="ARBA" id="ARBA00004365"/>
    </source>
</evidence>
<evidence type="ECO:0000313" key="7">
    <source>
        <dbReference type="EMBL" id="PQQ65565.1"/>
    </source>
</evidence>
<dbReference type="Pfam" id="PF00669">
    <property type="entry name" value="Flagellin_N"/>
    <property type="match status" value="1"/>
</dbReference>
<dbReference type="KEGG" id="hsc:HVS_01425"/>
<accession>A0A2K9EIA6</accession>
<organism evidence="6 8">
    <name type="scientific">Acetivibrio saccincola</name>
    <dbReference type="NCBI Taxonomy" id="1677857"/>
    <lineage>
        <taxon>Bacteria</taxon>
        <taxon>Bacillati</taxon>
        <taxon>Bacillota</taxon>
        <taxon>Clostridia</taxon>
        <taxon>Eubacteriales</taxon>
        <taxon>Oscillospiraceae</taxon>
        <taxon>Acetivibrio</taxon>
    </lineage>
</organism>
<dbReference type="NCBIfam" id="TIGR02550">
    <property type="entry name" value="flagell_flgL"/>
    <property type="match status" value="1"/>
</dbReference>
<dbReference type="InterPro" id="IPR001492">
    <property type="entry name" value="Flagellin"/>
</dbReference>
<keyword evidence="6" id="KW-0282">Flagellum</keyword>
<dbReference type="AlphaFoldDB" id="A0A2K9EIA6"/>
<dbReference type="RefSeq" id="WP_101298672.1">
    <property type="nucleotide sequence ID" value="NZ_CP025197.1"/>
</dbReference>
<evidence type="ECO:0000256" key="2">
    <source>
        <dbReference type="ARBA" id="ARBA00005709"/>
    </source>
</evidence>
<dbReference type="GO" id="GO:0071973">
    <property type="term" value="P:bacterial-type flagellum-dependent cell motility"/>
    <property type="evidence" value="ECO:0007669"/>
    <property type="project" value="InterPro"/>
</dbReference>
<dbReference type="Proteomes" id="UP000233534">
    <property type="component" value="Chromosome"/>
</dbReference>
<feature type="domain" description="Flagellin C-terminal" evidence="5">
    <location>
        <begin position="220"/>
        <end position="285"/>
    </location>
</feature>
<keyword evidence="8" id="KW-1185">Reference proteome</keyword>
<evidence type="ECO:0000256" key="3">
    <source>
        <dbReference type="ARBA" id="ARBA00023143"/>
    </source>
</evidence>
<feature type="domain" description="Flagellin N-terminal" evidence="4">
    <location>
        <begin position="5"/>
        <end position="140"/>
    </location>
</feature>
<dbReference type="EMBL" id="CP025197">
    <property type="protein sequence ID" value="AUG56251.1"/>
    <property type="molecule type" value="Genomic_DNA"/>
</dbReference>
<evidence type="ECO:0000259" key="5">
    <source>
        <dbReference type="Pfam" id="PF00700"/>
    </source>
</evidence>
<dbReference type="GO" id="GO:0005198">
    <property type="term" value="F:structural molecule activity"/>
    <property type="evidence" value="ECO:0007669"/>
    <property type="project" value="InterPro"/>
</dbReference>
<protein>
    <submittedName>
        <fullName evidence="6">Flagellar hook-associated protein 3</fullName>
    </submittedName>
    <submittedName>
        <fullName evidence="7">Flagellar hook-associated protein FlgL</fullName>
    </submittedName>
</protein>
<dbReference type="Proteomes" id="UP000239720">
    <property type="component" value="Unassembled WGS sequence"/>
</dbReference>
<dbReference type="PANTHER" id="PTHR42792">
    <property type="entry name" value="FLAGELLIN"/>
    <property type="match status" value="1"/>
</dbReference>
<evidence type="ECO:0000313" key="8">
    <source>
        <dbReference type="Proteomes" id="UP000233534"/>
    </source>
</evidence>